<dbReference type="Gene3D" id="1.25.40.10">
    <property type="entry name" value="Tetratricopeptide repeat domain"/>
    <property type="match status" value="1"/>
</dbReference>
<evidence type="ECO:0000259" key="6">
    <source>
        <dbReference type="PROSITE" id="PS50110"/>
    </source>
</evidence>
<evidence type="ECO:0000256" key="2">
    <source>
        <dbReference type="ARBA" id="ARBA00023015"/>
    </source>
</evidence>
<evidence type="ECO:0000256" key="3">
    <source>
        <dbReference type="ARBA" id="ARBA00023125"/>
    </source>
</evidence>
<dbReference type="Pfam" id="PF00072">
    <property type="entry name" value="Response_reg"/>
    <property type="match status" value="1"/>
</dbReference>
<keyword evidence="5" id="KW-0597">Phosphoprotein</keyword>
<gene>
    <name evidence="7" type="ORF">GK047_18585</name>
</gene>
<keyword evidence="2" id="KW-0805">Transcription regulation</keyword>
<dbReference type="SUPFAM" id="SSF52172">
    <property type="entry name" value="CheY-like"/>
    <property type="match status" value="1"/>
</dbReference>
<comment type="caution">
    <text evidence="7">The sequence shown here is derived from an EMBL/GenBank/DDBJ whole genome shotgun (WGS) entry which is preliminary data.</text>
</comment>
<dbReference type="PANTHER" id="PTHR35807">
    <property type="entry name" value="TRANSCRIPTIONAL REGULATOR REDD-RELATED"/>
    <property type="match status" value="1"/>
</dbReference>
<dbReference type="InterPro" id="IPR011990">
    <property type="entry name" value="TPR-like_helical_dom_sf"/>
</dbReference>
<dbReference type="InterPro" id="IPR001789">
    <property type="entry name" value="Sig_transdc_resp-reg_receiver"/>
</dbReference>
<dbReference type="PANTHER" id="PTHR35807:SF2">
    <property type="entry name" value="TRANSCRIPTIONAL ACTIVATOR DOMAIN"/>
    <property type="match status" value="1"/>
</dbReference>
<dbReference type="PROSITE" id="PS50110">
    <property type="entry name" value="RESPONSE_REGULATORY"/>
    <property type="match status" value="1"/>
</dbReference>
<dbReference type="Pfam" id="PF03704">
    <property type="entry name" value="BTAD"/>
    <property type="match status" value="1"/>
</dbReference>
<dbReference type="InterPro" id="IPR036388">
    <property type="entry name" value="WH-like_DNA-bd_sf"/>
</dbReference>
<reference evidence="7" key="1">
    <citation type="submission" date="2020-02" db="EMBL/GenBank/DDBJ databases">
        <authorList>
            <person name="Shen X.-R."/>
            <person name="Zhang Y.-X."/>
        </authorList>
    </citation>
    <scope>NUCLEOTIDE SEQUENCE</scope>
    <source>
        <strain evidence="7">SYP-B3998</strain>
    </source>
</reference>
<evidence type="ECO:0000256" key="1">
    <source>
        <dbReference type="ARBA" id="ARBA00023012"/>
    </source>
</evidence>
<dbReference type="GO" id="GO:0000160">
    <property type="term" value="P:phosphorelay signal transduction system"/>
    <property type="evidence" value="ECO:0007669"/>
    <property type="project" value="UniProtKB-KW"/>
</dbReference>
<protein>
    <submittedName>
        <fullName evidence="7">Response regulator</fullName>
    </submittedName>
</protein>
<name>A0A6G4A0Z2_9BACL</name>
<dbReference type="InterPro" id="IPR051677">
    <property type="entry name" value="AfsR-DnrI-RedD_regulator"/>
</dbReference>
<dbReference type="SUPFAM" id="SSF48452">
    <property type="entry name" value="TPR-like"/>
    <property type="match status" value="1"/>
</dbReference>
<dbReference type="Gene3D" id="1.10.10.10">
    <property type="entry name" value="Winged helix-like DNA-binding domain superfamily/Winged helix DNA-binding domain"/>
    <property type="match status" value="1"/>
</dbReference>
<evidence type="ECO:0000256" key="4">
    <source>
        <dbReference type="ARBA" id="ARBA00023163"/>
    </source>
</evidence>
<dbReference type="GO" id="GO:0003677">
    <property type="term" value="F:DNA binding"/>
    <property type="evidence" value="ECO:0007669"/>
    <property type="project" value="UniProtKB-KW"/>
</dbReference>
<keyword evidence="4" id="KW-0804">Transcription</keyword>
<dbReference type="SMART" id="SM01043">
    <property type="entry name" value="BTAD"/>
    <property type="match status" value="1"/>
</dbReference>
<dbReference type="InterPro" id="IPR016032">
    <property type="entry name" value="Sig_transdc_resp-reg_C-effctor"/>
</dbReference>
<feature type="modified residue" description="4-aspartylphosphate" evidence="5">
    <location>
        <position position="53"/>
    </location>
</feature>
<dbReference type="Gene3D" id="3.40.50.2300">
    <property type="match status" value="1"/>
</dbReference>
<evidence type="ECO:0000313" key="7">
    <source>
        <dbReference type="EMBL" id="NEW08010.1"/>
    </source>
</evidence>
<dbReference type="EMBL" id="JAAIKC010000007">
    <property type="protein sequence ID" value="NEW08010.1"/>
    <property type="molecule type" value="Genomic_DNA"/>
</dbReference>
<evidence type="ECO:0000256" key="5">
    <source>
        <dbReference type="PROSITE-ProRule" id="PRU00169"/>
    </source>
</evidence>
<keyword evidence="1" id="KW-0902">Two-component regulatory system</keyword>
<dbReference type="InterPro" id="IPR005158">
    <property type="entry name" value="BTAD"/>
</dbReference>
<feature type="domain" description="Response regulatory" evidence="6">
    <location>
        <begin position="2"/>
        <end position="116"/>
    </location>
</feature>
<accession>A0A6G4A0Z2</accession>
<dbReference type="SMART" id="SM00448">
    <property type="entry name" value="REC"/>
    <property type="match status" value="1"/>
</dbReference>
<dbReference type="AlphaFoldDB" id="A0A6G4A0Z2"/>
<organism evidence="7">
    <name type="scientific">Paenibacillus sp. SYP-B3998</name>
    <dbReference type="NCBI Taxonomy" id="2678564"/>
    <lineage>
        <taxon>Bacteria</taxon>
        <taxon>Bacillati</taxon>
        <taxon>Bacillota</taxon>
        <taxon>Bacilli</taxon>
        <taxon>Bacillales</taxon>
        <taxon>Paenibacillaceae</taxon>
        <taxon>Paenibacillus</taxon>
    </lineage>
</organism>
<sequence length="374" mass="43945">MRAIIIDDERLALIQLEKILKEQANIEIIGAFLEPNQALEAAIQLQPDVAFLDIHMPEVTGIQLAEMLQEACPELDIVFVTAFDEYALQAFDLNAVDYVMKPIKRNRMKDTVQRLEKRREHVQRLNATQSPFLVRCFQTLRIDLPGEKRDLVKWRTSKAQEVFAYLVHHRGQFVRKSVLHEMLWPQFDENKAKTHLYTTIYQIRQCLKKEAIDIPIQTIAMEDAYMIQADAVSVDAVEWERTLTELEPISESTLAGHQRVIDAYQGDYLGEYDYLWAEHERQRLRMLWLNQTQQVADYYILHGMHKEAMSMYQRIQAQQPYNEESYFSLMMLYAEVGDRVAVEEQYHRLTVLLEEELGVAPRASIVAWYDQWEC</sequence>
<proteinExistence type="predicted"/>
<dbReference type="InterPro" id="IPR011006">
    <property type="entry name" value="CheY-like_superfamily"/>
</dbReference>
<dbReference type="RefSeq" id="WP_163950031.1">
    <property type="nucleotide sequence ID" value="NZ_JAAIKC010000007.1"/>
</dbReference>
<dbReference type="SUPFAM" id="SSF46894">
    <property type="entry name" value="C-terminal effector domain of the bipartite response regulators"/>
    <property type="match status" value="1"/>
</dbReference>
<dbReference type="GO" id="GO:0006355">
    <property type="term" value="P:regulation of DNA-templated transcription"/>
    <property type="evidence" value="ECO:0007669"/>
    <property type="project" value="InterPro"/>
</dbReference>
<keyword evidence="3" id="KW-0238">DNA-binding</keyword>